<dbReference type="GO" id="GO:0009435">
    <property type="term" value="P:NAD+ biosynthetic process"/>
    <property type="evidence" value="ECO:0007669"/>
    <property type="project" value="UniProtKB-UniRule"/>
</dbReference>
<dbReference type="RefSeq" id="WP_218061388.1">
    <property type="nucleotide sequence ID" value="NZ_CP016180.1"/>
</dbReference>
<keyword evidence="5 8" id="KW-0067">ATP-binding</keyword>
<protein>
    <recommendedName>
        <fullName evidence="8 10">NH(3)-dependent NAD(+) synthetase</fullName>
        <ecNumber evidence="8 10">6.3.1.5</ecNumber>
    </recommendedName>
</protein>
<evidence type="ECO:0000256" key="2">
    <source>
        <dbReference type="ARBA" id="ARBA00022598"/>
    </source>
</evidence>
<dbReference type="NCBIfam" id="TIGR00552">
    <property type="entry name" value="nadE"/>
    <property type="match status" value="1"/>
</dbReference>
<dbReference type="AlphaFoldDB" id="A0A1H7Y733"/>
<dbReference type="InterPro" id="IPR022310">
    <property type="entry name" value="NAD/GMP_synthase"/>
</dbReference>
<dbReference type="GO" id="GO:0004359">
    <property type="term" value="F:glutaminase activity"/>
    <property type="evidence" value="ECO:0007669"/>
    <property type="project" value="InterPro"/>
</dbReference>
<dbReference type="PANTHER" id="PTHR23090:SF7">
    <property type="entry name" value="NH(3)-DEPENDENT NAD(+) SYNTHETASE"/>
    <property type="match status" value="1"/>
</dbReference>
<dbReference type="GO" id="GO:0005524">
    <property type="term" value="F:ATP binding"/>
    <property type="evidence" value="ECO:0007669"/>
    <property type="project" value="UniProtKB-UniRule"/>
</dbReference>
<dbReference type="GO" id="GO:0046872">
    <property type="term" value="F:metal ion binding"/>
    <property type="evidence" value="ECO:0007669"/>
    <property type="project" value="UniProtKB-KW"/>
</dbReference>
<keyword evidence="7 8" id="KW-0520">NAD</keyword>
<feature type="binding site" evidence="8">
    <location>
        <position position="40"/>
    </location>
    <ligand>
        <name>Mg(2+)</name>
        <dbReference type="ChEBI" id="CHEBI:18420"/>
    </ligand>
</feature>
<keyword evidence="2 8" id="KW-0436">Ligase</keyword>
<dbReference type="GeneID" id="83544229"/>
<dbReference type="GO" id="GO:0008795">
    <property type="term" value="F:NAD+ synthase activity"/>
    <property type="evidence" value="ECO:0007669"/>
    <property type="project" value="UniProtKB-UniRule"/>
</dbReference>
<dbReference type="UniPathway" id="UPA00253">
    <property type="reaction ID" value="UER00333"/>
</dbReference>
<comment type="catalytic activity">
    <reaction evidence="8 10">
        <text>deamido-NAD(+) + NH4(+) + ATP = AMP + diphosphate + NAD(+) + H(+)</text>
        <dbReference type="Rhea" id="RHEA:21188"/>
        <dbReference type="ChEBI" id="CHEBI:15378"/>
        <dbReference type="ChEBI" id="CHEBI:28938"/>
        <dbReference type="ChEBI" id="CHEBI:30616"/>
        <dbReference type="ChEBI" id="CHEBI:33019"/>
        <dbReference type="ChEBI" id="CHEBI:57540"/>
        <dbReference type="ChEBI" id="CHEBI:58437"/>
        <dbReference type="ChEBI" id="CHEBI:456215"/>
        <dbReference type="EC" id="6.3.1.5"/>
    </reaction>
</comment>
<gene>
    <name evidence="8 12" type="primary">nadE</name>
    <name evidence="12" type="ORF">QJT92_07940</name>
    <name evidence="13" type="ORF">SAMN05444853_11638</name>
</gene>
<sequence length="253" mass="28005">MKANWNVAKYADYLVSWLEKQRIENYNANGYTIGISGGIDSAVVACLLAKTGARVQGIALPSANTPAIDIEQSQELAESINCPLLISPITDIYDTFIKSMQPLFNDQAERQNVISGNVQARLRMIALYAHAQSHNHIVVGTDNAAEWHMGYFTKFGDGGADILPLVHLTKAQVYDLARYLNVPQSIINKAPSAGLWVGQTDEDEMGVTYAEIDAYLQGETVSEKALERINFWHNRSHHKRELAAVPEKVTVFS</sequence>
<evidence type="ECO:0000313" key="15">
    <source>
        <dbReference type="Proteomes" id="UP001224812"/>
    </source>
</evidence>
<dbReference type="EMBL" id="JASAVS010000017">
    <property type="protein sequence ID" value="MDP8085848.1"/>
    <property type="molecule type" value="Genomic_DNA"/>
</dbReference>
<reference evidence="12 15" key="3">
    <citation type="journal article" date="2023" name="Front. Microbiol.">
        <title>Phylogeography and host specificity of Pasteurellaceae pathogenic to sea-farmed fish in the north-east Atlantic.</title>
        <authorList>
            <person name="Gulla S."/>
            <person name="Colquhoun D.J."/>
            <person name="Olsen A.B."/>
            <person name="Spilsberg B."/>
            <person name="Lagesen K."/>
            <person name="Aakesson C.P."/>
            <person name="Strom S."/>
            <person name="Manji F."/>
            <person name="Birkbeck T.H."/>
            <person name="Nilsen H.K."/>
        </authorList>
    </citation>
    <scope>NUCLEOTIDE SEQUENCE [LARGE SCALE GENOMIC DNA]</scope>
    <source>
        <strain evidence="12 15">VIO11850</strain>
    </source>
</reference>
<dbReference type="InterPro" id="IPR003694">
    <property type="entry name" value="NAD_synthase"/>
</dbReference>
<reference evidence="13" key="1">
    <citation type="submission" date="2016-10" db="EMBL/GenBank/DDBJ databases">
        <authorList>
            <person name="de Groot N.N."/>
        </authorList>
    </citation>
    <scope>NUCLEOTIDE SEQUENCE [LARGE SCALE GENOMIC DNA]</scope>
    <source>
        <strain evidence="13">DSM 24204</strain>
    </source>
</reference>
<dbReference type="SUPFAM" id="SSF52402">
    <property type="entry name" value="Adenine nucleotide alpha hydrolases-like"/>
    <property type="match status" value="1"/>
</dbReference>
<dbReference type="EC" id="6.3.1.5" evidence="8 10"/>
<comment type="function">
    <text evidence="8">Catalyzes the ATP-dependent amidation of deamido-NAD to form NAD. Uses ammonia as a nitrogen source.</text>
</comment>
<evidence type="ECO:0000256" key="8">
    <source>
        <dbReference type="HAMAP-Rule" id="MF_00193"/>
    </source>
</evidence>
<feature type="binding site" evidence="8">
    <location>
        <position position="192"/>
    </location>
    <ligand>
        <name>ATP</name>
        <dbReference type="ChEBI" id="CHEBI:30616"/>
    </ligand>
</feature>
<comment type="similarity">
    <text evidence="1 8 9">Belongs to the NAD synthetase family.</text>
</comment>
<evidence type="ECO:0000256" key="7">
    <source>
        <dbReference type="ARBA" id="ARBA00023027"/>
    </source>
</evidence>
<proteinExistence type="inferred from homology"/>
<feature type="binding site" evidence="8">
    <location>
        <position position="141"/>
    </location>
    <ligand>
        <name>ATP</name>
        <dbReference type="ChEBI" id="CHEBI:30616"/>
    </ligand>
</feature>
<accession>A0A1H7Y733</accession>
<evidence type="ECO:0000313" key="12">
    <source>
        <dbReference type="EMBL" id="MDP8085848.1"/>
    </source>
</evidence>
<evidence type="ECO:0000256" key="9">
    <source>
        <dbReference type="RuleBase" id="RU003811"/>
    </source>
</evidence>
<evidence type="ECO:0000256" key="6">
    <source>
        <dbReference type="ARBA" id="ARBA00022842"/>
    </source>
</evidence>
<dbReference type="CDD" id="cd00553">
    <property type="entry name" value="NAD_synthase"/>
    <property type="match status" value="1"/>
</dbReference>
<dbReference type="Pfam" id="PF02540">
    <property type="entry name" value="NAD_synthase"/>
    <property type="match status" value="1"/>
</dbReference>
<evidence type="ECO:0000259" key="11">
    <source>
        <dbReference type="Pfam" id="PF02540"/>
    </source>
</evidence>
<dbReference type="Proteomes" id="UP001224812">
    <property type="component" value="Unassembled WGS sequence"/>
</dbReference>
<feature type="binding site" evidence="8">
    <location>
        <begin position="34"/>
        <end position="41"/>
    </location>
    <ligand>
        <name>ATP</name>
        <dbReference type="ChEBI" id="CHEBI:30616"/>
    </ligand>
</feature>
<dbReference type="STRING" id="97481.SAMN05444853_11638"/>
<evidence type="ECO:0000256" key="5">
    <source>
        <dbReference type="ARBA" id="ARBA00022840"/>
    </source>
</evidence>
<feature type="domain" description="NAD/GMP synthase" evidence="11">
    <location>
        <begin position="13"/>
        <end position="243"/>
    </location>
</feature>
<evidence type="ECO:0000256" key="10">
    <source>
        <dbReference type="RuleBase" id="RU003812"/>
    </source>
</evidence>
<comment type="subunit">
    <text evidence="8">Homodimer.</text>
</comment>
<feature type="binding site" description="in other chain" evidence="8">
    <location>
        <begin position="238"/>
        <end position="239"/>
    </location>
    <ligand>
        <name>deamido-NAD(+)</name>
        <dbReference type="ChEBI" id="CHEBI:58437"/>
        <note>ligand shared between two neighboring subunits</note>
    </ligand>
</feature>
<feature type="binding site" description="in other chain" evidence="8">
    <location>
        <position position="154"/>
    </location>
    <ligand>
        <name>deamido-NAD(+)</name>
        <dbReference type="ChEBI" id="CHEBI:58437"/>
        <note>ligand shared between two neighboring subunits</note>
    </ligand>
</feature>
<reference evidence="14" key="2">
    <citation type="submission" date="2016-10" db="EMBL/GenBank/DDBJ databases">
        <authorList>
            <person name="Varghese N."/>
            <person name="Submissions S."/>
        </authorList>
    </citation>
    <scope>NUCLEOTIDE SEQUENCE [LARGE SCALE GENOMIC DNA]</scope>
    <source>
        <strain evidence="14">DSM 24204</strain>
    </source>
</reference>
<organism evidence="13 14">
    <name type="scientific">Phocoenobacter skyensis</name>
    <dbReference type="NCBI Taxonomy" id="97481"/>
    <lineage>
        <taxon>Bacteria</taxon>
        <taxon>Pseudomonadati</taxon>
        <taxon>Pseudomonadota</taxon>
        <taxon>Gammaproteobacteria</taxon>
        <taxon>Pasteurellales</taxon>
        <taxon>Pasteurellaceae</taxon>
        <taxon>Phocoenobacter</taxon>
    </lineage>
</organism>
<keyword evidence="4 8" id="KW-0547">Nucleotide-binding</keyword>
<dbReference type="InterPro" id="IPR022926">
    <property type="entry name" value="NH(3)-dep_NAD(+)_synth"/>
</dbReference>
<dbReference type="Gene3D" id="3.40.50.620">
    <property type="entry name" value="HUPs"/>
    <property type="match status" value="1"/>
</dbReference>
<name>A0A1H7Y733_9PAST</name>
<feature type="binding site" description="in other chain" evidence="8">
    <location>
        <position position="121"/>
    </location>
    <ligand>
        <name>deamido-NAD(+)</name>
        <dbReference type="ChEBI" id="CHEBI:58437"/>
        <note>ligand shared between two neighboring subunits</note>
    </ligand>
</feature>
<evidence type="ECO:0000313" key="13">
    <source>
        <dbReference type="EMBL" id="SEM41147.1"/>
    </source>
</evidence>
<keyword evidence="6 8" id="KW-0460">Magnesium</keyword>
<dbReference type="Proteomes" id="UP000198883">
    <property type="component" value="Unassembled WGS sequence"/>
</dbReference>
<dbReference type="GO" id="GO:0005737">
    <property type="term" value="C:cytoplasm"/>
    <property type="evidence" value="ECO:0007669"/>
    <property type="project" value="InterPro"/>
</dbReference>
<keyword evidence="3 8" id="KW-0479">Metal-binding</keyword>
<comment type="pathway">
    <text evidence="8">Cofactor biosynthesis; NAD(+) biosynthesis; NAD(+) from deamido-NAD(+) (ammonia route): step 1/1.</text>
</comment>
<dbReference type="PANTHER" id="PTHR23090">
    <property type="entry name" value="NH 3 /GLUTAMINE-DEPENDENT NAD + SYNTHETASE"/>
    <property type="match status" value="1"/>
</dbReference>
<feature type="binding site" evidence="8">
    <location>
        <position position="170"/>
    </location>
    <ligand>
        <name>ATP</name>
        <dbReference type="ChEBI" id="CHEBI:30616"/>
    </ligand>
</feature>
<evidence type="ECO:0000313" key="14">
    <source>
        <dbReference type="Proteomes" id="UP000198883"/>
    </source>
</evidence>
<evidence type="ECO:0000256" key="1">
    <source>
        <dbReference type="ARBA" id="ARBA00005859"/>
    </source>
</evidence>
<feature type="binding site" evidence="8">
    <location>
        <position position="146"/>
    </location>
    <ligand>
        <name>Mg(2+)</name>
        <dbReference type="ChEBI" id="CHEBI:18420"/>
    </ligand>
</feature>
<keyword evidence="15" id="KW-1185">Reference proteome</keyword>
<evidence type="ECO:0000256" key="3">
    <source>
        <dbReference type="ARBA" id="ARBA00022723"/>
    </source>
</evidence>
<dbReference type="HAMAP" id="MF_00193">
    <property type="entry name" value="NadE_ammonia_dep"/>
    <property type="match status" value="1"/>
</dbReference>
<feature type="binding site" evidence="8">
    <location>
        <position position="161"/>
    </location>
    <ligand>
        <name>deamido-NAD(+)</name>
        <dbReference type="ChEBI" id="CHEBI:58437"/>
        <note>ligand shared between two neighboring subunits</note>
    </ligand>
</feature>
<evidence type="ECO:0000256" key="4">
    <source>
        <dbReference type="ARBA" id="ARBA00022741"/>
    </source>
</evidence>
<dbReference type="GO" id="GO:0003952">
    <property type="term" value="F:NAD+ synthase (glutamine-hydrolyzing) activity"/>
    <property type="evidence" value="ECO:0007669"/>
    <property type="project" value="InterPro"/>
</dbReference>
<dbReference type="EMBL" id="FOBN01000016">
    <property type="protein sequence ID" value="SEM41147.1"/>
    <property type="molecule type" value="Genomic_DNA"/>
</dbReference>
<dbReference type="InterPro" id="IPR014729">
    <property type="entry name" value="Rossmann-like_a/b/a_fold"/>
</dbReference>